<dbReference type="PANTHER" id="PTHR30485:SF2">
    <property type="entry name" value="BLL0597 PROTEIN"/>
    <property type="match status" value="1"/>
</dbReference>
<feature type="transmembrane region" description="Helical" evidence="6">
    <location>
        <begin position="144"/>
        <end position="165"/>
    </location>
</feature>
<evidence type="ECO:0000256" key="6">
    <source>
        <dbReference type="SAM" id="Phobius"/>
    </source>
</evidence>
<feature type="transmembrane region" description="Helical" evidence="6">
    <location>
        <begin position="45"/>
        <end position="67"/>
    </location>
</feature>
<dbReference type="RefSeq" id="WP_090212804.1">
    <property type="nucleotide sequence ID" value="NZ_LT629780.1"/>
</dbReference>
<evidence type="ECO:0000256" key="1">
    <source>
        <dbReference type="ARBA" id="ARBA00004651"/>
    </source>
</evidence>
<accession>A0A1H2FD71</accession>
<evidence type="ECO:0000256" key="5">
    <source>
        <dbReference type="ARBA" id="ARBA00023136"/>
    </source>
</evidence>
<feature type="transmembrane region" description="Helical" evidence="6">
    <location>
        <begin position="195"/>
        <end position="217"/>
    </location>
</feature>
<dbReference type="Pfam" id="PF01292">
    <property type="entry name" value="Ni_hydr_CYTB"/>
    <property type="match status" value="1"/>
</dbReference>
<dbReference type="Proteomes" id="UP000243063">
    <property type="component" value="Chromosome I"/>
</dbReference>
<reference evidence="9" key="1">
    <citation type="submission" date="2016-10" db="EMBL/GenBank/DDBJ databases">
        <authorList>
            <person name="Varghese N."/>
            <person name="Submissions S."/>
        </authorList>
    </citation>
    <scope>NUCLEOTIDE SEQUENCE [LARGE SCALE GENOMIC DNA]</scope>
    <source>
        <strain evidence="9">CCTCC 2012022</strain>
    </source>
</reference>
<dbReference type="GO" id="GO:0005886">
    <property type="term" value="C:plasma membrane"/>
    <property type="evidence" value="ECO:0007669"/>
    <property type="project" value="UniProtKB-SubCell"/>
</dbReference>
<protein>
    <submittedName>
        <fullName evidence="8">Cytochrome b</fullName>
    </submittedName>
</protein>
<sequence length="231" mass="24736">MTIHVHIWDLPTRLFHWLLALSVSAALLTGWLGGNWMAWHGRLGLFVAGLLAFRLAWGVLGSTYVRFGQVLHLPQSLPAYLRGEWHGAGHNPLGWLSVLAMLGALGFQVASGLVANDDIAFTGPLYRLVDGDTSSALTGLHRQGMWLVIALIVLHLAALLFYRLVHGENLIEAMLHGKRRVPAARPVNPASGGSLPALLVALAFAGATVWAAGGSWIPAPPPPPVQSTPAW</sequence>
<dbReference type="PANTHER" id="PTHR30485">
    <property type="entry name" value="NI/FE-HYDROGENASE 1 B-TYPE CYTOCHROME SUBUNIT"/>
    <property type="match status" value="1"/>
</dbReference>
<dbReference type="GO" id="GO:0020037">
    <property type="term" value="F:heme binding"/>
    <property type="evidence" value="ECO:0007669"/>
    <property type="project" value="TreeGrafter"/>
</dbReference>
<evidence type="ECO:0000256" key="2">
    <source>
        <dbReference type="ARBA" id="ARBA00022475"/>
    </source>
</evidence>
<organism evidence="8 9">
    <name type="scientific">Geopseudomonas guangdongensis</name>
    <dbReference type="NCBI Taxonomy" id="1245526"/>
    <lineage>
        <taxon>Bacteria</taxon>
        <taxon>Pseudomonadati</taxon>
        <taxon>Pseudomonadota</taxon>
        <taxon>Gammaproteobacteria</taxon>
        <taxon>Pseudomonadales</taxon>
        <taxon>Pseudomonadaceae</taxon>
        <taxon>Geopseudomonas</taxon>
    </lineage>
</organism>
<dbReference type="EMBL" id="LT629780">
    <property type="protein sequence ID" value="SDU05301.1"/>
    <property type="molecule type" value="Genomic_DNA"/>
</dbReference>
<dbReference type="OrthoDB" id="196472at2"/>
<dbReference type="Gene3D" id="1.20.950.20">
    <property type="entry name" value="Transmembrane di-heme cytochromes, Chain C"/>
    <property type="match status" value="1"/>
</dbReference>
<evidence type="ECO:0000256" key="4">
    <source>
        <dbReference type="ARBA" id="ARBA00022989"/>
    </source>
</evidence>
<proteinExistence type="predicted"/>
<dbReference type="InterPro" id="IPR011577">
    <property type="entry name" value="Cyt_b561_bac/Ni-Hgenase"/>
</dbReference>
<dbReference type="STRING" id="1245526.SAMN05216580_1149"/>
<dbReference type="GO" id="GO:0022904">
    <property type="term" value="P:respiratory electron transport chain"/>
    <property type="evidence" value="ECO:0007669"/>
    <property type="project" value="InterPro"/>
</dbReference>
<keyword evidence="2" id="KW-1003">Cell membrane</keyword>
<keyword evidence="5 6" id="KW-0472">Membrane</keyword>
<feature type="domain" description="Cytochrome b561 bacterial/Ni-hydrogenase" evidence="7">
    <location>
        <begin position="8"/>
        <end position="177"/>
    </location>
</feature>
<name>A0A1H2FD71_9GAMM</name>
<feature type="transmembrane region" description="Helical" evidence="6">
    <location>
        <begin position="14"/>
        <end position="33"/>
    </location>
</feature>
<dbReference type="GO" id="GO:0009055">
    <property type="term" value="F:electron transfer activity"/>
    <property type="evidence" value="ECO:0007669"/>
    <property type="project" value="InterPro"/>
</dbReference>
<keyword evidence="3 6" id="KW-0812">Transmembrane</keyword>
<evidence type="ECO:0000313" key="9">
    <source>
        <dbReference type="Proteomes" id="UP000243063"/>
    </source>
</evidence>
<feature type="transmembrane region" description="Helical" evidence="6">
    <location>
        <begin position="93"/>
        <end position="115"/>
    </location>
</feature>
<dbReference type="SUPFAM" id="SSF81342">
    <property type="entry name" value="Transmembrane di-heme cytochromes"/>
    <property type="match status" value="1"/>
</dbReference>
<evidence type="ECO:0000256" key="3">
    <source>
        <dbReference type="ARBA" id="ARBA00022692"/>
    </source>
</evidence>
<evidence type="ECO:0000313" key="8">
    <source>
        <dbReference type="EMBL" id="SDU05301.1"/>
    </source>
</evidence>
<dbReference type="AlphaFoldDB" id="A0A1H2FD71"/>
<evidence type="ECO:0000259" key="7">
    <source>
        <dbReference type="Pfam" id="PF01292"/>
    </source>
</evidence>
<keyword evidence="9" id="KW-1185">Reference proteome</keyword>
<keyword evidence="4 6" id="KW-1133">Transmembrane helix</keyword>
<gene>
    <name evidence="8" type="ORF">SAMN05216580_1149</name>
</gene>
<dbReference type="InterPro" id="IPR016174">
    <property type="entry name" value="Di-haem_cyt_TM"/>
</dbReference>
<dbReference type="InterPro" id="IPR051542">
    <property type="entry name" value="Hydrogenase_cytochrome"/>
</dbReference>
<comment type="subcellular location">
    <subcellularLocation>
        <location evidence="1">Cell membrane</location>
        <topology evidence="1">Multi-pass membrane protein</topology>
    </subcellularLocation>
</comment>